<evidence type="ECO:0000256" key="1">
    <source>
        <dbReference type="SAM" id="MobiDB-lite"/>
    </source>
</evidence>
<evidence type="ECO:0000313" key="2">
    <source>
        <dbReference type="EMBL" id="KAF9512899.1"/>
    </source>
</evidence>
<reference evidence="2" key="1">
    <citation type="journal article" date="2020" name="Nat. Commun.">
        <title>Large-scale genome sequencing of mycorrhizal fungi provides insights into the early evolution of symbiotic traits.</title>
        <authorList>
            <person name="Miyauchi S."/>
            <person name="Kiss E."/>
            <person name="Kuo A."/>
            <person name="Drula E."/>
            <person name="Kohler A."/>
            <person name="Sanchez-Garcia M."/>
            <person name="Morin E."/>
            <person name="Andreopoulos B."/>
            <person name="Barry K.W."/>
            <person name="Bonito G."/>
            <person name="Buee M."/>
            <person name="Carver A."/>
            <person name="Chen C."/>
            <person name="Cichocki N."/>
            <person name="Clum A."/>
            <person name="Culley D."/>
            <person name="Crous P.W."/>
            <person name="Fauchery L."/>
            <person name="Girlanda M."/>
            <person name="Hayes R.D."/>
            <person name="Keri Z."/>
            <person name="LaButti K."/>
            <person name="Lipzen A."/>
            <person name="Lombard V."/>
            <person name="Magnuson J."/>
            <person name="Maillard F."/>
            <person name="Murat C."/>
            <person name="Nolan M."/>
            <person name="Ohm R.A."/>
            <person name="Pangilinan J."/>
            <person name="Pereira M.F."/>
            <person name="Perotto S."/>
            <person name="Peter M."/>
            <person name="Pfister S."/>
            <person name="Riley R."/>
            <person name="Sitrit Y."/>
            <person name="Stielow J.B."/>
            <person name="Szollosi G."/>
            <person name="Zifcakova L."/>
            <person name="Stursova M."/>
            <person name="Spatafora J.W."/>
            <person name="Tedersoo L."/>
            <person name="Vaario L.M."/>
            <person name="Yamada A."/>
            <person name="Yan M."/>
            <person name="Wang P."/>
            <person name="Xu J."/>
            <person name="Bruns T."/>
            <person name="Baldrian P."/>
            <person name="Vilgalys R."/>
            <person name="Dunand C."/>
            <person name="Henrissat B."/>
            <person name="Grigoriev I.V."/>
            <person name="Hibbett D."/>
            <person name="Nagy L.G."/>
            <person name="Martin F.M."/>
        </authorList>
    </citation>
    <scope>NUCLEOTIDE SEQUENCE</scope>
    <source>
        <strain evidence="2">UP504</strain>
    </source>
</reference>
<dbReference type="EMBL" id="MU128980">
    <property type="protein sequence ID" value="KAF9512899.1"/>
    <property type="molecule type" value="Genomic_DNA"/>
</dbReference>
<keyword evidence="3" id="KW-1185">Reference proteome</keyword>
<dbReference type="Proteomes" id="UP000886523">
    <property type="component" value="Unassembled WGS sequence"/>
</dbReference>
<sequence length="323" mass="35628">METTSTGNGLPSKKIISWAGPGFSNGLDRPRLDYSHRPVQGILDVPPFAQSAQSYGIAPQPTSSNVTYQAGNLFPPPSCPDPFASDTFSYCPPTSSVDLPLYQSTIHDSTFQCHLTPTTTLDPELSVLKPHNEMDAQDKVVRQAEAPRPTKIKRPRNRGTDSDEDYRPSPPKRRRELAPRLPSSSLATRSPGAVKSSSTSKRNSPNPRPRRSRTTRLAVTHPSGYHLGESASSNIHEWLRVYFTPSKAQRSLRICAFCGVSDGNLSRHVLSTLNHCVDWMLGILEETLCGSLLLDALNFVVIWAETTHGPVSVRWSRRTRSTA</sequence>
<organism evidence="2 3">
    <name type="scientific">Hydnum rufescens UP504</name>
    <dbReference type="NCBI Taxonomy" id="1448309"/>
    <lineage>
        <taxon>Eukaryota</taxon>
        <taxon>Fungi</taxon>
        <taxon>Dikarya</taxon>
        <taxon>Basidiomycota</taxon>
        <taxon>Agaricomycotina</taxon>
        <taxon>Agaricomycetes</taxon>
        <taxon>Cantharellales</taxon>
        <taxon>Hydnaceae</taxon>
        <taxon>Hydnum</taxon>
    </lineage>
</organism>
<name>A0A9P6AVP8_9AGAM</name>
<feature type="compositionally biased region" description="Basic and acidic residues" evidence="1">
    <location>
        <begin position="158"/>
        <end position="167"/>
    </location>
</feature>
<comment type="caution">
    <text evidence="2">The sequence shown here is derived from an EMBL/GenBank/DDBJ whole genome shotgun (WGS) entry which is preliminary data.</text>
</comment>
<gene>
    <name evidence="2" type="ORF">BS47DRAFT_1485949</name>
</gene>
<proteinExistence type="predicted"/>
<feature type="compositionally biased region" description="Low complexity" evidence="1">
    <location>
        <begin position="195"/>
        <end position="205"/>
    </location>
</feature>
<evidence type="ECO:0000313" key="3">
    <source>
        <dbReference type="Proteomes" id="UP000886523"/>
    </source>
</evidence>
<accession>A0A9P6AVP8</accession>
<protein>
    <submittedName>
        <fullName evidence="2">Uncharacterized protein</fullName>
    </submittedName>
</protein>
<feature type="region of interest" description="Disordered" evidence="1">
    <location>
        <begin position="139"/>
        <end position="225"/>
    </location>
</feature>
<dbReference type="AlphaFoldDB" id="A0A9P6AVP8"/>